<evidence type="ECO:0000256" key="1">
    <source>
        <dbReference type="SAM" id="Phobius"/>
    </source>
</evidence>
<dbReference type="RefSeq" id="WP_270029933.1">
    <property type="nucleotide sequence ID" value="NZ_JAPDDP010000113.1"/>
</dbReference>
<keyword evidence="1" id="KW-0472">Membrane</keyword>
<feature type="transmembrane region" description="Helical" evidence="1">
    <location>
        <begin position="36"/>
        <end position="54"/>
    </location>
</feature>
<organism evidence="2 3">
    <name type="scientific">Solirubrobacter phytolaccae</name>
    <dbReference type="NCBI Taxonomy" id="1404360"/>
    <lineage>
        <taxon>Bacteria</taxon>
        <taxon>Bacillati</taxon>
        <taxon>Actinomycetota</taxon>
        <taxon>Thermoleophilia</taxon>
        <taxon>Solirubrobacterales</taxon>
        <taxon>Solirubrobacteraceae</taxon>
        <taxon>Solirubrobacter</taxon>
    </lineage>
</organism>
<evidence type="ECO:0000313" key="2">
    <source>
        <dbReference type="EMBL" id="MDA0185429.1"/>
    </source>
</evidence>
<keyword evidence="3" id="KW-1185">Reference proteome</keyword>
<evidence type="ECO:0000313" key="3">
    <source>
        <dbReference type="Proteomes" id="UP001147653"/>
    </source>
</evidence>
<protein>
    <recommendedName>
        <fullName evidence="4">CU044_5270 family protein</fullName>
    </recommendedName>
</protein>
<proteinExistence type="predicted"/>
<dbReference type="AlphaFoldDB" id="A0A9X3NFU9"/>
<dbReference type="EMBL" id="JAPDDP010000113">
    <property type="protein sequence ID" value="MDA0185429.1"/>
    <property type="molecule type" value="Genomic_DNA"/>
</dbReference>
<accession>A0A9X3NFU9</accession>
<evidence type="ECO:0008006" key="4">
    <source>
        <dbReference type="Google" id="ProtNLM"/>
    </source>
</evidence>
<comment type="caution">
    <text evidence="2">The sequence shown here is derived from an EMBL/GenBank/DDBJ whole genome shotgun (WGS) entry which is preliminary data.</text>
</comment>
<keyword evidence="1" id="KW-1133">Transmembrane helix</keyword>
<keyword evidence="1" id="KW-0812">Transmembrane</keyword>
<sequence>MIDTLTDEQLASARARTHERVNDLIVTPRPRRSRKLPALALVTTAAAAAAVAFAPSGAPTRPEIATAKTVLRDFQPQPLPTLGAGEYYAVRVVQRKAKGDDEGLDLRYWANADDKGREVAILHGKLRTDDPLGAAAKRLPPGAKPLPAMSELPTEPKALAAELRERAMGVRLDKREPTTRDYVLVAMQMVTDERGTPPEVLRAVFSFLSGLPGMQLVGNVTDPLGRPGVAVAADGDQDSHEGIGVELIVNPETGRPLAFIHYRDDVSKPWLQTIRTEGVVKDTETLPG</sequence>
<dbReference type="Proteomes" id="UP001147653">
    <property type="component" value="Unassembled WGS sequence"/>
</dbReference>
<name>A0A9X3NFU9_9ACTN</name>
<gene>
    <name evidence="2" type="ORF">OJ997_34300</name>
</gene>
<reference evidence="2" key="1">
    <citation type="submission" date="2022-10" db="EMBL/GenBank/DDBJ databases">
        <title>The WGS of Solirubrobacter phytolaccae KCTC 29190.</title>
        <authorList>
            <person name="Jiang Z."/>
        </authorList>
    </citation>
    <scope>NUCLEOTIDE SEQUENCE</scope>
    <source>
        <strain evidence="2">KCTC 29190</strain>
    </source>
</reference>